<proteinExistence type="predicted"/>
<dbReference type="AlphaFoldDB" id="A0A699IKB6"/>
<sequence>MTIFDLFRQDVVVKDVISQAARDAIPPVRTSYLTTEEVLKAHLDGESVKEMNLGTLVDILDLKVSLPTLDDQVLKVEDLLSSSVERMVGYGFRPCCEDKKCGHVVF</sequence>
<gene>
    <name evidence="1" type="ORF">Tci_540714</name>
</gene>
<name>A0A699IKB6_TANCI</name>
<reference evidence="1" key="1">
    <citation type="journal article" date="2019" name="Sci. Rep.">
        <title>Draft genome of Tanacetum cinerariifolium, the natural source of mosquito coil.</title>
        <authorList>
            <person name="Yamashiro T."/>
            <person name="Shiraishi A."/>
            <person name="Satake H."/>
            <person name="Nakayama K."/>
        </authorList>
    </citation>
    <scope>NUCLEOTIDE SEQUENCE</scope>
</reference>
<dbReference type="EMBL" id="BKCJ010310149">
    <property type="protein sequence ID" value="GEZ68741.1"/>
    <property type="molecule type" value="Genomic_DNA"/>
</dbReference>
<protein>
    <submittedName>
        <fullName evidence="1">Uncharacterized protein</fullName>
    </submittedName>
</protein>
<organism evidence="1">
    <name type="scientific">Tanacetum cinerariifolium</name>
    <name type="common">Dalmatian daisy</name>
    <name type="synonym">Chrysanthemum cinerariifolium</name>
    <dbReference type="NCBI Taxonomy" id="118510"/>
    <lineage>
        <taxon>Eukaryota</taxon>
        <taxon>Viridiplantae</taxon>
        <taxon>Streptophyta</taxon>
        <taxon>Embryophyta</taxon>
        <taxon>Tracheophyta</taxon>
        <taxon>Spermatophyta</taxon>
        <taxon>Magnoliopsida</taxon>
        <taxon>eudicotyledons</taxon>
        <taxon>Gunneridae</taxon>
        <taxon>Pentapetalae</taxon>
        <taxon>asterids</taxon>
        <taxon>campanulids</taxon>
        <taxon>Asterales</taxon>
        <taxon>Asteraceae</taxon>
        <taxon>Asteroideae</taxon>
        <taxon>Anthemideae</taxon>
        <taxon>Anthemidinae</taxon>
        <taxon>Tanacetum</taxon>
    </lineage>
</organism>
<evidence type="ECO:0000313" key="1">
    <source>
        <dbReference type="EMBL" id="GEZ68741.1"/>
    </source>
</evidence>
<comment type="caution">
    <text evidence="1">The sequence shown here is derived from an EMBL/GenBank/DDBJ whole genome shotgun (WGS) entry which is preliminary data.</text>
</comment>
<accession>A0A699IKB6</accession>